<dbReference type="OrthoDB" id="46396at2759"/>
<feature type="transmembrane region" description="Helical" evidence="7">
    <location>
        <begin position="350"/>
        <end position="371"/>
    </location>
</feature>
<dbReference type="PANTHER" id="PTHR10332">
    <property type="entry name" value="EQUILIBRATIVE NUCLEOSIDE TRANSPORTER"/>
    <property type="match status" value="1"/>
</dbReference>
<feature type="transmembrane region" description="Helical" evidence="7">
    <location>
        <begin position="183"/>
        <end position="201"/>
    </location>
</feature>
<sequence length="481" mass="52984">MFKLCSRVTPPRFIWPSFADLQHLDSSLLRRLYHIPCFRLKPSCSMSSPIFNREKSLSGAERATKAPNDPYGFVTFTVFLLGIGSLLPWNFFITATDYWNYKFRNPDLPKNSTETTALQKSFSSYLAIASKLPFILFLVVNTMIVEKIRCALRIGYCLAGCIILFIVTATLVKVNTDHYQKEFLAATLITVVLINVAGGFLQGGGTGMAGTFPAKYMTVNVLGQAVGGVFATLCQLACLLHDTSPTDAAFLYFSIATVVLVFTLMCFLLLVNMKFYDYYINGDSVASPSSSEPKVQSKPSTPLWTIFKSGWKFHVSTISIFWVTLAVFPAVTALIRSSNADSGSALTTTLFVPLACFVTFNFTDLFGRLLARFLPISSTNANWLLMMAVGRVVFVPLLIVCNVAPTSRVLTNVIFQHDWQYIIIMVLFGLSNGYITTLALTYASKCCAEEYQEVAGSLAALFLGLGLALGSVTSYLTIQLL</sequence>
<evidence type="ECO:0000313" key="8">
    <source>
        <dbReference type="EnsemblMetazoa" id="XP_022673485"/>
    </source>
</evidence>
<organism evidence="8 9">
    <name type="scientific">Varroa destructor</name>
    <name type="common">Honeybee mite</name>
    <dbReference type="NCBI Taxonomy" id="109461"/>
    <lineage>
        <taxon>Eukaryota</taxon>
        <taxon>Metazoa</taxon>
        <taxon>Ecdysozoa</taxon>
        <taxon>Arthropoda</taxon>
        <taxon>Chelicerata</taxon>
        <taxon>Arachnida</taxon>
        <taxon>Acari</taxon>
        <taxon>Parasitiformes</taxon>
        <taxon>Mesostigmata</taxon>
        <taxon>Gamasina</taxon>
        <taxon>Dermanyssoidea</taxon>
        <taxon>Varroidae</taxon>
        <taxon>Varroa</taxon>
    </lineage>
</organism>
<feature type="transmembrane region" description="Helical" evidence="7">
    <location>
        <begin position="454"/>
        <end position="478"/>
    </location>
</feature>
<keyword evidence="6 7" id="KW-0472">Membrane</keyword>
<dbReference type="Pfam" id="PF01733">
    <property type="entry name" value="Nucleoside_tran"/>
    <property type="match status" value="1"/>
</dbReference>
<dbReference type="SUPFAM" id="SSF103473">
    <property type="entry name" value="MFS general substrate transporter"/>
    <property type="match status" value="1"/>
</dbReference>
<feature type="transmembrane region" description="Helical" evidence="7">
    <location>
        <begin position="122"/>
        <end position="144"/>
    </location>
</feature>
<keyword evidence="3" id="KW-0813">Transport</keyword>
<feature type="transmembrane region" description="Helical" evidence="7">
    <location>
        <begin position="151"/>
        <end position="171"/>
    </location>
</feature>
<name>A0A7M7MK11_VARDE</name>
<feature type="transmembrane region" description="Helical" evidence="7">
    <location>
        <begin position="383"/>
        <end position="407"/>
    </location>
</feature>
<dbReference type="EnsemblMetazoa" id="XM_022817750">
    <property type="protein sequence ID" value="XP_022673485"/>
    <property type="gene ID" value="LOC111255613"/>
</dbReference>
<evidence type="ECO:0000313" key="9">
    <source>
        <dbReference type="Proteomes" id="UP000594260"/>
    </source>
</evidence>
<accession>A0A7M7MK11</accession>
<feature type="transmembrane region" description="Helical" evidence="7">
    <location>
        <begin position="313"/>
        <end position="335"/>
    </location>
</feature>
<keyword evidence="9" id="KW-1185">Reference proteome</keyword>
<dbReference type="GO" id="GO:0005886">
    <property type="term" value="C:plasma membrane"/>
    <property type="evidence" value="ECO:0007669"/>
    <property type="project" value="TreeGrafter"/>
</dbReference>
<dbReference type="KEGG" id="vde:111255613"/>
<evidence type="ECO:0000256" key="6">
    <source>
        <dbReference type="ARBA" id="ARBA00023136"/>
    </source>
</evidence>
<dbReference type="Proteomes" id="UP000594260">
    <property type="component" value="Unplaced"/>
</dbReference>
<evidence type="ECO:0000256" key="3">
    <source>
        <dbReference type="ARBA" id="ARBA00022448"/>
    </source>
</evidence>
<proteinExistence type="inferred from homology"/>
<dbReference type="InterPro" id="IPR036259">
    <property type="entry name" value="MFS_trans_sf"/>
</dbReference>
<dbReference type="PIRSF" id="PIRSF016379">
    <property type="entry name" value="ENT"/>
    <property type="match status" value="1"/>
</dbReference>
<dbReference type="PANTHER" id="PTHR10332:SF88">
    <property type="entry name" value="EQUILIBRATIVE NUCLEOSIDE TRANSPORTER 1, ISOFORM A"/>
    <property type="match status" value="1"/>
</dbReference>
<comment type="subcellular location">
    <subcellularLocation>
        <location evidence="1">Membrane</location>
        <topology evidence="1">Multi-pass membrane protein</topology>
    </subcellularLocation>
</comment>
<feature type="transmembrane region" description="Helical" evidence="7">
    <location>
        <begin position="419"/>
        <end position="442"/>
    </location>
</feature>
<dbReference type="FunCoup" id="A0A7M7MK11">
    <property type="interactions" value="204"/>
</dbReference>
<evidence type="ECO:0000256" key="7">
    <source>
        <dbReference type="SAM" id="Phobius"/>
    </source>
</evidence>
<keyword evidence="5 7" id="KW-1133">Transmembrane helix</keyword>
<feature type="transmembrane region" description="Helical" evidence="7">
    <location>
        <begin position="221"/>
        <end position="243"/>
    </location>
</feature>
<dbReference type="InterPro" id="IPR002259">
    <property type="entry name" value="Eqnu_transpt"/>
</dbReference>
<feature type="transmembrane region" description="Helical" evidence="7">
    <location>
        <begin position="249"/>
        <end position="271"/>
    </location>
</feature>
<comment type="similarity">
    <text evidence="2">Belongs to the SLC29A/ENT transporter (TC 2.A.57) family.</text>
</comment>
<evidence type="ECO:0000256" key="4">
    <source>
        <dbReference type="ARBA" id="ARBA00022692"/>
    </source>
</evidence>
<dbReference type="GO" id="GO:0005337">
    <property type="term" value="F:nucleoside transmembrane transporter activity"/>
    <property type="evidence" value="ECO:0007669"/>
    <property type="project" value="InterPro"/>
</dbReference>
<evidence type="ECO:0008006" key="10">
    <source>
        <dbReference type="Google" id="ProtNLM"/>
    </source>
</evidence>
<dbReference type="OMA" id="TICKWIS"/>
<evidence type="ECO:0000256" key="2">
    <source>
        <dbReference type="ARBA" id="ARBA00007965"/>
    </source>
</evidence>
<dbReference type="Gene3D" id="1.20.1250.20">
    <property type="entry name" value="MFS general substrate transporter like domains"/>
    <property type="match status" value="1"/>
</dbReference>
<keyword evidence="4 7" id="KW-0812">Transmembrane</keyword>
<dbReference type="GeneID" id="111255613"/>
<feature type="transmembrane region" description="Helical" evidence="7">
    <location>
        <begin position="71"/>
        <end position="92"/>
    </location>
</feature>
<protein>
    <recommendedName>
        <fullName evidence="10">Equilibrative nucleoside transporter 1</fullName>
    </recommendedName>
</protein>
<evidence type="ECO:0000256" key="1">
    <source>
        <dbReference type="ARBA" id="ARBA00004141"/>
    </source>
</evidence>
<reference evidence="8" key="1">
    <citation type="submission" date="2021-01" db="UniProtKB">
        <authorList>
            <consortium name="EnsemblMetazoa"/>
        </authorList>
    </citation>
    <scope>IDENTIFICATION</scope>
</reference>
<dbReference type="InParanoid" id="A0A7M7MK11"/>
<evidence type="ECO:0000256" key="5">
    <source>
        <dbReference type="ARBA" id="ARBA00022989"/>
    </source>
</evidence>
<dbReference type="PRINTS" id="PR01130">
    <property type="entry name" value="DERENTRNSPRT"/>
</dbReference>
<dbReference type="RefSeq" id="XP_022673485.1">
    <property type="nucleotide sequence ID" value="XM_022817750.1"/>
</dbReference>
<dbReference type="AlphaFoldDB" id="A0A7M7MK11"/>